<evidence type="ECO:0000313" key="2">
    <source>
        <dbReference type="Proteomes" id="UP000441754"/>
    </source>
</evidence>
<keyword evidence="2" id="KW-1185">Reference proteome</keyword>
<proteinExistence type="predicted"/>
<comment type="caution">
    <text evidence="1">The sequence shown here is derived from an EMBL/GenBank/DDBJ whole genome shotgun (WGS) entry which is preliminary data.</text>
</comment>
<dbReference type="Proteomes" id="UP000441754">
    <property type="component" value="Unassembled WGS sequence"/>
</dbReference>
<evidence type="ECO:0000313" key="1">
    <source>
        <dbReference type="EMBL" id="MRS59871.1"/>
    </source>
</evidence>
<evidence type="ECO:0008006" key="3">
    <source>
        <dbReference type="Google" id="ProtNLM"/>
    </source>
</evidence>
<dbReference type="EMBL" id="WJXZ01000001">
    <property type="protein sequence ID" value="MRS59871.1"/>
    <property type="molecule type" value="Genomic_DNA"/>
</dbReference>
<name>A0A7K0EE62_9BACT</name>
<gene>
    <name evidence="1" type="ORF">GJJ30_01095</name>
</gene>
<dbReference type="Gene3D" id="2.180.10.10">
    <property type="entry name" value="RHS repeat-associated core"/>
    <property type="match status" value="1"/>
</dbReference>
<protein>
    <recommendedName>
        <fullName evidence="3">YD repeat-containing protein</fullName>
    </recommendedName>
</protein>
<dbReference type="AlphaFoldDB" id="A0A7K0EE62"/>
<dbReference type="OrthoDB" id="932488at2"/>
<reference evidence="1 2" key="1">
    <citation type="journal article" date="2018" name="Antonie Van Leeuwenhoek">
        <title>Larkinella terrae sp. nov., isolated from soil on Jeju Island, South Korea.</title>
        <authorList>
            <person name="Ten L.N."/>
            <person name="Jeon J."/>
            <person name="Park S.J."/>
            <person name="Park S."/>
            <person name="Lee S.Y."/>
            <person name="Kim M.K."/>
            <person name="Jung H.Y."/>
        </authorList>
    </citation>
    <scope>NUCLEOTIDE SEQUENCE [LARGE SCALE GENOMIC DNA]</scope>
    <source>
        <strain evidence="1 2">KCTC 52001</strain>
    </source>
</reference>
<sequence>MKVTIRILLLLSIISLMDCSEADKKVTPIIEDDLSGTQNEYTCPAGLTVYSFSLEQSATVELKQELTFDDKKQLVKEKRIYLHGTGQTSIGDVAIQANKNLIVNVDYKYDANGFLIEKVPKIENPEVLTGRFEELSYKYRYANERLVEGIYTLTVYGANGVILQNTITSPGTEYEYDSQGRLTSINQKGYGVDNFIYDAGGLSRHINSRNPREDYRYLSQNGRVIRRDSKSDTRLEAFDRYTLFGYDSDGQLTSVEEYRVNGGLFSRTEYTYDGKRRPIQTVKLGNLENMPSPYESPGLIKPEIVQFKGHLNNFSFYGVRKSNLLGYKAYSVENDVTKLINEYTYTYKYDSQGYPTQVSGGGFIYRWGYCKHTY</sequence>
<dbReference type="RefSeq" id="WP_154172276.1">
    <property type="nucleotide sequence ID" value="NZ_WJXZ01000001.1"/>
</dbReference>
<organism evidence="1 2">
    <name type="scientific">Larkinella terrae</name>
    <dbReference type="NCBI Taxonomy" id="2025311"/>
    <lineage>
        <taxon>Bacteria</taxon>
        <taxon>Pseudomonadati</taxon>
        <taxon>Bacteroidota</taxon>
        <taxon>Cytophagia</taxon>
        <taxon>Cytophagales</taxon>
        <taxon>Spirosomataceae</taxon>
        <taxon>Larkinella</taxon>
    </lineage>
</organism>
<accession>A0A7K0EE62</accession>